<evidence type="ECO:0008006" key="4">
    <source>
        <dbReference type="Google" id="ProtNLM"/>
    </source>
</evidence>
<keyword evidence="3" id="KW-1185">Reference proteome</keyword>
<dbReference type="EMBL" id="JAKJPO010000011">
    <property type="protein sequence ID" value="MCF7223104.1"/>
    <property type="molecule type" value="Genomic_DNA"/>
</dbReference>
<keyword evidence="1" id="KW-0732">Signal</keyword>
<organism evidence="2 3">
    <name type="scientific">Marilutibacter chinensis</name>
    <dbReference type="NCBI Taxonomy" id="2912247"/>
    <lineage>
        <taxon>Bacteria</taxon>
        <taxon>Pseudomonadati</taxon>
        <taxon>Pseudomonadota</taxon>
        <taxon>Gammaproteobacteria</taxon>
        <taxon>Lysobacterales</taxon>
        <taxon>Lysobacteraceae</taxon>
        <taxon>Marilutibacter</taxon>
    </lineage>
</organism>
<dbReference type="Proteomes" id="UP001430796">
    <property type="component" value="Unassembled WGS sequence"/>
</dbReference>
<evidence type="ECO:0000256" key="1">
    <source>
        <dbReference type="SAM" id="SignalP"/>
    </source>
</evidence>
<evidence type="ECO:0000313" key="2">
    <source>
        <dbReference type="EMBL" id="MCF7223104.1"/>
    </source>
</evidence>
<name>A0ABS9HW22_9GAMM</name>
<accession>A0ABS9HW22</accession>
<reference evidence="3" key="1">
    <citation type="submission" date="2022-01" db="EMBL/GenBank/DDBJ databases">
        <title>Lysobacter chinensis sp. nov., a bacterium isolated from cow dung compost.</title>
        <authorList>
            <person name="Zhou L.Y."/>
        </authorList>
    </citation>
    <scope>NUCLEOTIDE SEQUENCE [LARGE SCALE GENOMIC DNA]</scope>
    <source>
        <strain evidence="3">TLK-CK17</strain>
    </source>
</reference>
<proteinExistence type="predicted"/>
<comment type="caution">
    <text evidence="2">The sequence shown here is derived from an EMBL/GenBank/DDBJ whole genome shotgun (WGS) entry which is preliminary data.</text>
</comment>
<gene>
    <name evidence="2" type="ORF">L3V18_15100</name>
</gene>
<feature type="signal peptide" evidence="1">
    <location>
        <begin position="1"/>
        <end position="21"/>
    </location>
</feature>
<feature type="chain" id="PRO_5046387634" description="Lipoprotein" evidence="1">
    <location>
        <begin position="22"/>
        <end position="148"/>
    </location>
</feature>
<sequence>MKKFLLLICMLSSACSTTVIGESHWVDPSIKIVPTEQNRVEDSRMVIPNSAELVNLLRLLDSAPVIKLNAQQLANEVPRLSGMEGDFYVVRAVKDSSAGVYSAFQEGESIVVLYSHFGECGKLERSAILVRADGRNLTRVYGGCSGAR</sequence>
<evidence type="ECO:0000313" key="3">
    <source>
        <dbReference type="Proteomes" id="UP001430796"/>
    </source>
</evidence>
<reference evidence="2 3" key="2">
    <citation type="submission" date="2022-01" db="EMBL/GenBank/DDBJ databases">
        <title>Lysobacter chinensis sp. nov., a bacterium isolated from cow dung compost.</title>
        <authorList>
            <person name="Liu Y."/>
        </authorList>
    </citation>
    <scope>NUCLEOTIDE SEQUENCE [LARGE SCALE GENOMIC DNA]</scope>
    <source>
        <strain evidence="2 3">TLK-CK17</strain>
    </source>
</reference>
<dbReference type="RefSeq" id="WP_237055970.1">
    <property type="nucleotide sequence ID" value="NZ_JAKJPO010000011.1"/>
</dbReference>
<dbReference type="PROSITE" id="PS51257">
    <property type="entry name" value="PROKAR_LIPOPROTEIN"/>
    <property type="match status" value="1"/>
</dbReference>
<protein>
    <recommendedName>
        <fullName evidence="4">Lipoprotein</fullName>
    </recommendedName>
</protein>
<reference evidence="2 3" key="3">
    <citation type="submission" date="2022-01" db="EMBL/GenBank/DDBJ databases">
        <authorList>
            <person name="Zhou L.Y."/>
        </authorList>
    </citation>
    <scope>NUCLEOTIDE SEQUENCE [LARGE SCALE GENOMIC DNA]</scope>
    <source>
        <strain evidence="2 3">TLK-CK17</strain>
    </source>
</reference>